<name>A0AAV3Z3M8_9GAST</name>
<proteinExistence type="predicted"/>
<accession>A0AAV3Z3M8</accession>
<evidence type="ECO:0000313" key="3">
    <source>
        <dbReference type="Proteomes" id="UP000735302"/>
    </source>
</evidence>
<evidence type="ECO:0000313" key="2">
    <source>
        <dbReference type="EMBL" id="GFN89077.1"/>
    </source>
</evidence>
<evidence type="ECO:0000256" key="1">
    <source>
        <dbReference type="SAM" id="MobiDB-lite"/>
    </source>
</evidence>
<dbReference type="AlphaFoldDB" id="A0AAV3Z3M8"/>
<protein>
    <submittedName>
        <fullName evidence="2">Pol polyprotein</fullName>
    </submittedName>
</protein>
<keyword evidence="3" id="KW-1185">Reference proteome</keyword>
<feature type="compositionally biased region" description="Low complexity" evidence="1">
    <location>
        <begin position="160"/>
        <end position="175"/>
    </location>
</feature>
<organism evidence="2 3">
    <name type="scientific">Plakobranchus ocellatus</name>
    <dbReference type="NCBI Taxonomy" id="259542"/>
    <lineage>
        <taxon>Eukaryota</taxon>
        <taxon>Metazoa</taxon>
        <taxon>Spiralia</taxon>
        <taxon>Lophotrochozoa</taxon>
        <taxon>Mollusca</taxon>
        <taxon>Gastropoda</taxon>
        <taxon>Heterobranchia</taxon>
        <taxon>Euthyneura</taxon>
        <taxon>Panpulmonata</taxon>
        <taxon>Sacoglossa</taxon>
        <taxon>Placobranchoidea</taxon>
        <taxon>Plakobranchidae</taxon>
        <taxon>Plakobranchus</taxon>
    </lineage>
</organism>
<feature type="region of interest" description="Disordered" evidence="1">
    <location>
        <begin position="124"/>
        <end position="175"/>
    </location>
</feature>
<gene>
    <name evidence="2" type="ORF">PoB_001558300</name>
</gene>
<dbReference type="EMBL" id="BLXT01001916">
    <property type="protein sequence ID" value="GFN89077.1"/>
    <property type="molecule type" value="Genomic_DNA"/>
</dbReference>
<dbReference type="Proteomes" id="UP000735302">
    <property type="component" value="Unassembled WGS sequence"/>
</dbReference>
<sequence>MADDVQKYCNQCHRCQIAKKPGIGVHQIQGHLLATAPLEIVAIDFTKLEPASDVDVYLGRTPAEAGFTSTGDYLVRHLRRLGEIHQLAGERTKRAAQQREIPMPRGATQLKAGDLVLAKRHLPGTVKTQDVAPMDLPQKSGHKQVNDTDTSSQPRPIPAPRKSSSSAKPPNKLDL</sequence>
<reference evidence="2 3" key="1">
    <citation type="journal article" date="2021" name="Elife">
        <title>Chloroplast acquisition without the gene transfer in kleptoplastic sea slugs, Plakobranchus ocellatus.</title>
        <authorList>
            <person name="Maeda T."/>
            <person name="Takahashi S."/>
            <person name="Yoshida T."/>
            <person name="Shimamura S."/>
            <person name="Takaki Y."/>
            <person name="Nagai Y."/>
            <person name="Toyoda A."/>
            <person name="Suzuki Y."/>
            <person name="Arimoto A."/>
            <person name="Ishii H."/>
            <person name="Satoh N."/>
            <person name="Nishiyama T."/>
            <person name="Hasebe M."/>
            <person name="Maruyama T."/>
            <person name="Minagawa J."/>
            <person name="Obokata J."/>
            <person name="Shigenobu S."/>
        </authorList>
    </citation>
    <scope>NUCLEOTIDE SEQUENCE [LARGE SCALE GENOMIC DNA]</scope>
</reference>
<comment type="caution">
    <text evidence="2">The sequence shown here is derived from an EMBL/GenBank/DDBJ whole genome shotgun (WGS) entry which is preliminary data.</text>
</comment>